<keyword evidence="4" id="KW-0472">Membrane</keyword>
<sequence length="727" mass="78903">MTTIARKGFLVLGGVNAKTTPPRRGTAPKDVVVVMPAHGLARLSPAIPEQSPTQPSRTTTIAGPPRYLFNAQAQPTRPRSSSCQTSVTACTGLLLAQHRRPQLHATGHGRAPAKASPTATSHTTGRRLALARGLVLLLPAHPARVANSQPTGDDGRREHGQSKPAPSGSQQISAATTPVLPPVPGCLAVLSRTASHLLRLYRRVAHRAGRIRGKKMEVGADDTATLDKIIDSLTSLANAHGDPNARREIELSLKIGKVNECGTDDSMAKEGSKVLILGAGRVCRPAAEFLASYSNIFSSSAYDHDIDQIHVIVASLYQKDAEETIDGIRNATAAQLDVADIKNLSNLVSQMKKHLVTASYVDESMSKLEQSAEGAGVTILCEMGLDPGIDHMMSMKMIDEAHSRKGKIKSFTSFCGGLPSPASANNPLAYKFSWSPAGAIRAGRNPAVYKFHGEIIHVDGDKLYESAKRLRLPELPAFALEHLPNRNSLMYGDLYGISKEASTVYRATLRFSEIMATFAKIGFFDAASHPLLQQTTRPTYRDFLVELFNACNISTTARKEYSEVSGGQDGELISRLLSFGHCKDKEIAAKTVKTIKFLGLYEETQIPENCSSAFDVICQRMEQRMAYIHNEQDMVLLHHEVEVEYPDGRPTEKHQATLLEFGKVENGRPTTAMALTVGIPAAIGALLLLQNKIQKKGVIRPLEPEIYIPALEILESSGIKLAERVET</sequence>
<reference evidence="6" key="2">
    <citation type="submission" date="2015-06" db="UniProtKB">
        <authorList>
            <consortium name="EnsemblPlants"/>
        </authorList>
    </citation>
    <scope>IDENTIFICATION</scope>
</reference>
<reference evidence="7" key="1">
    <citation type="submission" date="2013-06" db="EMBL/GenBank/DDBJ databases">
        <authorList>
            <person name="Zhao Q."/>
        </authorList>
    </citation>
    <scope>NUCLEOTIDE SEQUENCE</scope>
    <source>
        <strain evidence="7">cv. W1943</strain>
    </source>
</reference>
<name>A0A0E0NLU3_ORYRU</name>
<keyword evidence="2" id="KW-0560">Oxidoreductase</keyword>
<keyword evidence="7" id="KW-1185">Reference proteome</keyword>
<dbReference type="AlphaFoldDB" id="A0A0E0NLU3"/>
<dbReference type="InterPro" id="IPR036291">
    <property type="entry name" value="NAD(P)-bd_dom_sf"/>
</dbReference>
<dbReference type="FunFam" id="1.10.1870.10:FF:000003">
    <property type="entry name" value="Lysine-ketoglutarate reductase/saccharopine dehydrogenase1"/>
    <property type="match status" value="1"/>
</dbReference>
<evidence type="ECO:0000313" key="7">
    <source>
        <dbReference type="Proteomes" id="UP000008022"/>
    </source>
</evidence>
<dbReference type="GO" id="GO:0004753">
    <property type="term" value="F:saccharopine dehydrogenase activity"/>
    <property type="evidence" value="ECO:0007669"/>
    <property type="project" value="TreeGrafter"/>
</dbReference>
<feature type="region of interest" description="Disordered" evidence="3">
    <location>
        <begin position="143"/>
        <end position="177"/>
    </location>
</feature>
<dbReference type="Pfam" id="PF16653">
    <property type="entry name" value="Sacchrp_dh_C"/>
    <property type="match status" value="1"/>
</dbReference>
<dbReference type="SUPFAM" id="SSF51735">
    <property type="entry name" value="NAD(P)-binding Rossmann-fold domains"/>
    <property type="match status" value="1"/>
</dbReference>
<keyword evidence="4" id="KW-0812">Transmembrane</keyword>
<evidence type="ECO:0000313" key="6">
    <source>
        <dbReference type="EnsemblPlants" id="ORUFI02G36510.3"/>
    </source>
</evidence>
<evidence type="ECO:0000256" key="3">
    <source>
        <dbReference type="SAM" id="MobiDB-lite"/>
    </source>
</evidence>
<dbReference type="Gene3D" id="1.10.1870.10">
    <property type="entry name" value="Domain 3, Saccharopine reductase"/>
    <property type="match status" value="1"/>
</dbReference>
<feature type="domain" description="Saccharopine dehydrogenase-like C-terminal" evidence="5">
    <location>
        <begin position="384"/>
        <end position="719"/>
    </location>
</feature>
<organism evidence="6 7">
    <name type="scientific">Oryza rufipogon</name>
    <name type="common">Brownbeard rice</name>
    <name type="synonym">Asian wild rice</name>
    <dbReference type="NCBI Taxonomy" id="4529"/>
    <lineage>
        <taxon>Eukaryota</taxon>
        <taxon>Viridiplantae</taxon>
        <taxon>Streptophyta</taxon>
        <taxon>Embryophyta</taxon>
        <taxon>Tracheophyta</taxon>
        <taxon>Spermatophyta</taxon>
        <taxon>Magnoliopsida</taxon>
        <taxon>Liliopsida</taxon>
        <taxon>Poales</taxon>
        <taxon>Poaceae</taxon>
        <taxon>BOP clade</taxon>
        <taxon>Oryzoideae</taxon>
        <taxon>Oryzeae</taxon>
        <taxon>Oryzinae</taxon>
        <taxon>Oryza</taxon>
    </lineage>
</organism>
<dbReference type="SUPFAM" id="SSF55347">
    <property type="entry name" value="Glyceraldehyde-3-phosphate dehydrogenase-like, C-terminal domain"/>
    <property type="match status" value="1"/>
</dbReference>
<feature type="compositionally biased region" description="Polar residues" evidence="3">
    <location>
        <begin position="167"/>
        <end position="176"/>
    </location>
</feature>
<dbReference type="PANTHER" id="PTHR11133:SF22">
    <property type="entry name" value="ALPHA-AMINOADIPIC SEMIALDEHYDE SYNTHASE, MITOCHONDRIAL"/>
    <property type="match status" value="1"/>
</dbReference>
<dbReference type="Gene3D" id="3.40.50.720">
    <property type="entry name" value="NAD(P)-binding Rossmann-like Domain"/>
    <property type="match status" value="2"/>
</dbReference>
<dbReference type="HOGENOM" id="CLU_016207_3_1_1"/>
<dbReference type="InterPro" id="IPR032095">
    <property type="entry name" value="Sacchrp_dh-like_C"/>
</dbReference>
<evidence type="ECO:0000256" key="1">
    <source>
        <dbReference type="ARBA" id="ARBA00022857"/>
    </source>
</evidence>
<feature type="transmembrane region" description="Helical" evidence="4">
    <location>
        <begin position="671"/>
        <end position="689"/>
    </location>
</feature>
<dbReference type="PANTHER" id="PTHR11133">
    <property type="entry name" value="SACCHAROPINE DEHYDROGENASE"/>
    <property type="match status" value="1"/>
</dbReference>
<dbReference type="EnsemblPlants" id="ORUFI02G36510.3">
    <property type="protein sequence ID" value="ORUFI02G36510.3"/>
    <property type="gene ID" value="ORUFI02G36510"/>
</dbReference>
<dbReference type="GO" id="GO:0019878">
    <property type="term" value="P:lysine biosynthetic process via aminoadipic acid"/>
    <property type="evidence" value="ECO:0007669"/>
    <property type="project" value="TreeGrafter"/>
</dbReference>
<feature type="region of interest" description="Disordered" evidence="3">
    <location>
        <begin position="103"/>
        <end position="126"/>
    </location>
</feature>
<dbReference type="Proteomes" id="UP000008022">
    <property type="component" value="Unassembled WGS sequence"/>
</dbReference>
<evidence type="ECO:0000259" key="5">
    <source>
        <dbReference type="Pfam" id="PF16653"/>
    </source>
</evidence>
<proteinExistence type="predicted"/>
<protein>
    <recommendedName>
        <fullName evidence="5">Saccharopine dehydrogenase-like C-terminal domain-containing protein</fullName>
    </recommendedName>
</protein>
<dbReference type="Gramene" id="ORUFI02G36510.3">
    <property type="protein sequence ID" value="ORUFI02G36510.3"/>
    <property type="gene ID" value="ORUFI02G36510"/>
</dbReference>
<evidence type="ECO:0000256" key="2">
    <source>
        <dbReference type="ARBA" id="ARBA00023002"/>
    </source>
</evidence>
<dbReference type="FunFam" id="3.30.360.10:FF:000008">
    <property type="entry name" value="Alpha-aminoadipic semialdehyde synthase, mitochondrial"/>
    <property type="match status" value="1"/>
</dbReference>
<keyword evidence="1" id="KW-0521">NADP</keyword>
<dbReference type="Gene3D" id="3.30.360.10">
    <property type="entry name" value="Dihydrodipicolinate Reductase, domain 2"/>
    <property type="match status" value="1"/>
</dbReference>
<evidence type="ECO:0000256" key="4">
    <source>
        <dbReference type="SAM" id="Phobius"/>
    </source>
</evidence>
<dbReference type="GO" id="GO:0005737">
    <property type="term" value="C:cytoplasm"/>
    <property type="evidence" value="ECO:0007669"/>
    <property type="project" value="TreeGrafter"/>
</dbReference>
<dbReference type="InterPro" id="IPR051168">
    <property type="entry name" value="AASS"/>
</dbReference>
<accession>A0A0E0NLU3</accession>
<keyword evidence="4" id="KW-1133">Transmembrane helix</keyword>